<dbReference type="RefSeq" id="WP_390302836.1">
    <property type="nucleotide sequence ID" value="NZ_JBHULI010000025.1"/>
</dbReference>
<evidence type="ECO:0000256" key="1">
    <source>
        <dbReference type="SAM" id="SignalP"/>
    </source>
</evidence>
<feature type="chain" id="PRO_5047030756" evidence="1">
    <location>
        <begin position="23"/>
        <end position="431"/>
    </location>
</feature>
<accession>A0ABW5JM57</accession>
<name>A0ABW5JM57_9BACT</name>
<dbReference type="Proteomes" id="UP001597460">
    <property type="component" value="Unassembled WGS sequence"/>
</dbReference>
<dbReference type="Gene3D" id="3.40.630.10">
    <property type="entry name" value="Zn peptidases"/>
    <property type="match status" value="1"/>
</dbReference>
<protein>
    <submittedName>
        <fullName evidence="3">M28 family metallopeptidase</fullName>
    </submittedName>
</protein>
<dbReference type="SUPFAM" id="SSF53187">
    <property type="entry name" value="Zn-dependent exopeptidases"/>
    <property type="match status" value="1"/>
</dbReference>
<dbReference type="PROSITE" id="PS51257">
    <property type="entry name" value="PROKAR_LIPOPROTEIN"/>
    <property type="match status" value="1"/>
</dbReference>
<evidence type="ECO:0000313" key="3">
    <source>
        <dbReference type="EMBL" id="MFD2533122.1"/>
    </source>
</evidence>
<comment type="caution">
    <text evidence="3">The sequence shown here is derived from an EMBL/GenBank/DDBJ whole genome shotgun (WGS) entry which is preliminary data.</text>
</comment>
<feature type="signal peptide" evidence="1">
    <location>
        <begin position="1"/>
        <end position="22"/>
    </location>
</feature>
<evidence type="ECO:0000313" key="4">
    <source>
        <dbReference type="Proteomes" id="UP001597460"/>
    </source>
</evidence>
<reference evidence="4" key="1">
    <citation type="journal article" date="2019" name="Int. J. Syst. Evol. Microbiol.">
        <title>The Global Catalogue of Microorganisms (GCM) 10K type strain sequencing project: providing services to taxonomists for standard genome sequencing and annotation.</title>
        <authorList>
            <consortium name="The Broad Institute Genomics Platform"/>
            <consortium name="The Broad Institute Genome Sequencing Center for Infectious Disease"/>
            <person name="Wu L."/>
            <person name="Ma J."/>
        </authorList>
    </citation>
    <scope>NUCLEOTIDE SEQUENCE [LARGE SCALE GENOMIC DNA]</scope>
    <source>
        <strain evidence="4">KCTC 52042</strain>
    </source>
</reference>
<dbReference type="PANTHER" id="PTHR12147:SF26">
    <property type="entry name" value="PEPTIDASE M28 DOMAIN-CONTAINING PROTEIN"/>
    <property type="match status" value="1"/>
</dbReference>
<keyword evidence="1" id="KW-0732">Signal</keyword>
<dbReference type="Pfam" id="PF04389">
    <property type="entry name" value="Peptidase_M28"/>
    <property type="match status" value="1"/>
</dbReference>
<feature type="domain" description="Peptidase M28" evidence="2">
    <location>
        <begin position="209"/>
        <end position="410"/>
    </location>
</feature>
<sequence>MIYNTKLLLCLMVFGLMISACNRPTDISEQNVSRVIQTLSADHMKGRHALKPEIHLSADFISNEFREIGLSTLSGLPDYKQNFTIYSAKPIETSVHINGQKLDSKYYFGLAMTPNLKWNTEDANIKNISSEDNYREKFRALTDDQESSVVLVSREHSKLFHRYRSYFVRSNRSLELNKTPHDVFILTDQSVRSFNIDLEYDITDHELSNIAGMIEGNKKDEIVLFSAHYDHIGVISPVDEDSVANGANDNASGVAGIIELARYFKSLAPPNRTIYFVAFTAEEIGGYGSTYFSDQIDPENIVALMNLEMIGKPAIEGPNTAWVTGFEYSSLGNILKESAADIDFEFYPDPYPNQNLFLRSDNAPFARLGIPAHSISTTPIDIDQDYHKVSDEFNTIHIPHTTNTIKAVANASKMIISGEKTPTRIDIEEIN</sequence>
<organism evidence="3 4">
    <name type="scientific">Gracilimonas halophila</name>
    <dbReference type="NCBI Taxonomy" id="1834464"/>
    <lineage>
        <taxon>Bacteria</taxon>
        <taxon>Pseudomonadati</taxon>
        <taxon>Balneolota</taxon>
        <taxon>Balneolia</taxon>
        <taxon>Balneolales</taxon>
        <taxon>Balneolaceae</taxon>
        <taxon>Gracilimonas</taxon>
    </lineage>
</organism>
<dbReference type="EMBL" id="JBHULI010000025">
    <property type="protein sequence ID" value="MFD2533122.1"/>
    <property type="molecule type" value="Genomic_DNA"/>
</dbReference>
<dbReference type="InterPro" id="IPR045175">
    <property type="entry name" value="M28_fam"/>
</dbReference>
<gene>
    <name evidence="3" type="ORF">ACFSVN_11745</name>
</gene>
<proteinExistence type="predicted"/>
<dbReference type="InterPro" id="IPR007484">
    <property type="entry name" value="Peptidase_M28"/>
</dbReference>
<evidence type="ECO:0000259" key="2">
    <source>
        <dbReference type="Pfam" id="PF04389"/>
    </source>
</evidence>
<keyword evidence="4" id="KW-1185">Reference proteome</keyword>
<dbReference type="PANTHER" id="PTHR12147">
    <property type="entry name" value="METALLOPEPTIDASE M28 FAMILY MEMBER"/>
    <property type="match status" value="1"/>
</dbReference>